<organism evidence="2 3">
    <name type="scientific">Flavobacterium jumunjinense</name>
    <dbReference type="NCBI Taxonomy" id="998845"/>
    <lineage>
        <taxon>Bacteria</taxon>
        <taxon>Pseudomonadati</taxon>
        <taxon>Bacteroidota</taxon>
        <taxon>Flavobacteriia</taxon>
        <taxon>Flavobacteriales</taxon>
        <taxon>Flavobacteriaceae</taxon>
        <taxon>Flavobacterium</taxon>
    </lineage>
</organism>
<feature type="transmembrane region" description="Helical" evidence="1">
    <location>
        <begin position="36"/>
        <end position="58"/>
    </location>
</feature>
<feature type="transmembrane region" description="Helical" evidence="1">
    <location>
        <begin position="7"/>
        <end position="24"/>
    </location>
</feature>
<accession>A0ABV5GK89</accession>
<comment type="caution">
    <text evidence="2">The sequence shown here is derived from an EMBL/GenBank/DDBJ whole genome shotgun (WGS) entry which is preliminary data.</text>
</comment>
<protein>
    <submittedName>
        <fullName evidence="2">Uncharacterized protein</fullName>
    </submittedName>
</protein>
<sequence length="113" mass="12936">MNNNKKIFLIVVIVIFSYFSFPQVLNEGGGSCYQGITKLIDTFFLLLCGVLTTISILIKYKNTAKILSFLSVFLWLFWSIALITNDVIMGFLHVFPLLIAQFIVVKNIFYKNL</sequence>
<reference evidence="2 3" key="1">
    <citation type="submission" date="2024-09" db="EMBL/GenBank/DDBJ databases">
        <authorList>
            <person name="Sun Q."/>
            <person name="Mori K."/>
        </authorList>
    </citation>
    <scope>NUCLEOTIDE SEQUENCE [LARGE SCALE GENOMIC DNA]</scope>
    <source>
        <strain evidence="2 3">CECT 7955</strain>
    </source>
</reference>
<keyword evidence="1" id="KW-1133">Transmembrane helix</keyword>
<keyword evidence="1" id="KW-0812">Transmembrane</keyword>
<evidence type="ECO:0000313" key="2">
    <source>
        <dbReference type="EMBL" id="MFB9095766.1"/>
    </source>
</evidence>
<name>A0ABV5GK89_9FLAO</name>
<dbReference type="Proteomes" id="UP001589607">
    <property type="component" value="Unassembled WGS sequence"/>
</dbReference>
<gene>
    <name evidence="2" type="ORF">ACFFVF_04510</name>
</gene>
<feature type="transmembrane region" description="Helical" evidence="1">
    <location>
        <begin position="90"/>
        <end position="109"/>
    </location>
</feature>
<feature type="transmembrane region" description="Helical" evidence="1">
    <location>
        <begin position="65"/>
        <end position="84"/>
    </location>
</feature>
<keyword evidence="3" id="KW-1185">Reference proteome</keyword>
<proteinExistence type="predicted"/>
<keyword evidence="1" id="KW-0472">Membrane</keyword>
<evidence type="ECO:0000313" key="3">
    <source>
        <dbReference type="Proteomes" id="UP001589607"/>
    </source>
</evidence>
<dbReference type="EMBL" id="JBHMEY010000010">
    <property type="protein sequence ID" value="MFB9095766.1"/>
    <property type="molecule type" value="Genomic_DNA"/>
</dbReference>
<evidence type="ECO:0000256" key="1">
    <source>
        <dbReference type="SAM" id="Phobius"/>
    </source>
</evidence>
<dbReference type="RefSeq" id="WP_236456461.1">
    <property type="nucleotide sequence ID" value="NZ_CBCSGE010000011.1"/>
</dbReference>